<dbReference type="InterPro" id="IPR051765">
    <property type="entry name" value="PH_domain-containing_F"/>
</dbReference>
<dbReference type="PROSITE" id="PS50003">
    <property type="entry name" value="PH_DOMAIN"/>
    <property type="match status" value="1"/>
</dbReference>
<dbReference type="SUPFAM" id="SSF57903">
    <property type="entry name" value="FYVE/PHD zinc finger"/>
    <property type="match status" value="1"/>
</dbReference>
<dbReference type="InterPro" id="IPR013083">
    <property type="entry name" value="Znf_RING/FYVE/PHD"/>
</dbReference>
<dbReference type="Gene3D" id="3.30.40.10">
    <property type="entry name" value="Zinc/RING finger domain, C3HC4 (zinc finger)"/>
    <property type="match status" value="1"/>
</dbReference>
<dbReference type="Gene3D" id="2.30.29.30">
    <property type="entry name" value="Pleckstrin-homology domain (PH domain)/Phosphotyrosine-binding domain (PTB)"/>
    <property type="match status" value="1"/>
</dbReference>
<dbReference type="Proteomes" id="UP000694621">
    <property type="component" value="Unplaced"/>
</dbReference>
<keyword evidence="2 4" id="KW-0863">Zinc-finger</keyword>
<evidence type="ECO:0000256" key="2">
    <source>
        <dbReference type="ARBA" id="ARBA00022771"/>
    </source>
</evidence>
<evidence type="ECO:0000313" key="8">
    <source>
        <dbReference type="Ensembl" id="ENSAMXP00005002625.1"/>
    </source>
</evidence>
<dbReference type="PANTHER" id="PTHR46280:SF2">
    <property type="entry name" value="PLECKSTRIN HOMOLOGY DOMAIN-CONTAINING FAMILY F MEMBER 1"/>
    <property type="match status" value="1"/>
</dbReference>
<sequence>MADQPELTVENRERIQAVASSFGPSGRSLMEPGRVLVGEGRLIKLCKRRPQPRSFFLFNDILVYGSIVMGGRWNKKQQIIRLEEVEQEDLEDSALMCNQWLLKTPRKSFYVAAASAEEKQAWMEHIENCRNLKLQSLGRPVNVQPVFAATWIPDHASAICMRCSSRFTVTHRRHHCRCCGFIVCNSCSKARVVLKNISNKPVRVCGLCKTGLENKDKMKTPSKQQNYRKQKEHDWKTNSLEDTPEYEASSDEESEEQDDDSKPTMWFNDSEYCYLNPEHTLPVLSSGHMTTLHSI</sequence>
<dbReference type="InterPro" id="IPR037871">
    <property type="entry name" value="PH_Phafin"/>
</dbReference>
<feature type="domain" description="PH" evidence="6">
    <location>
        <begin position="35"/>
        <end position="131"/>
    </location>
</feature>
<dbReference type="InterPro" id="IPR055251">
    <property type="entry name" value="SOS1_NGEF_PH"/>
</dbReference>
<dbReference type="GO" id="GO:0008270">
    <property type="term" value="F:zinc ion binding"/>
    <property type="evidence" value="ECO:0007669"/>
    <property type="project" value="UniProtKB-KW"/>
</dbReference>
<accession>A0A8B9GTT1</accession>
<dbReference type="GO" id="GO:0007032">
    <property type="term" value="P:endosome organization"/>
    <property type="evidence" value="ECO:0007669"/>
    <property type="project" value="TreeGrafter"/>
</dbReference>
<evidence type="ECO:0000256" key="3">
    <source>
        <dbReference type="ARBA" id="ARBA00022833"/>
    </source>
</evidence>
<dbReference type="InterPro" id="IPR011993">
    <property type="entry name" value="PH-like_dom_sf"/>
</dbReference>
<organism evidence="8 9">
    <name type="scientific">Astyanax mexicanus</name>
    <name type="common">Blind cave fish</name>
    <name type="synonym">Astyanax fasciatus mexicanus</name>
    <dbReference type="NCBI Taxonomy" id="7994"/>
    <lineage>
        <taxon>Eukaryota</taxon>
        <taxon>Metazoa</taxon>
        <taxon>Chordata</taxon>
        <taxon>Craniata</taxon>
        <taxon>Vertebrata</taxon>
        <taxon>Euteleostomi</taxon>
        <taxon>Actinopterygii</taxon>
        <taxon>Neopterygii</taxon>
        <taxon>Teleostei</taxon>
        <taxon>Ostariophysi</taxon>
        <taxon>Characiformes</taxon>
        <taxon>Characoidei</taxon>
        <taxon>Acestrorhamphidae</taxon>
        <taxon>Acestrorhamphinae</taxon>
        <taxon>Astyanax</taxon>
    </lineage>
</organism>
<proteinExistence type="predicted"/>
<name>A0A8B9GTT1_ASTMX</name>
<dbReference type="SUPFAM" id="SSF50729">
    <property type="entry name" value="PH domain-like"/>
    <property type="match status" value="1"/>
</dbReference>
<dbReference type="GO" id="GO:0005769">
    <property type="term" value="C:early endosome"/>
    <property type="evidence" value="ECO:0007669"/>
    <property type="project" value="TreeGrafter"/>
</dbReference>
<feature type="compositionally biased region" description="Acidic residues" evidence="5">
    <location>
        <begin position="242"/>
        <end position="259"/>
    </location>
</feature>
<dbReference type="SMART" id="SM00233">
    <property type="entry name" value="PH"/>
    <property type="match status" value="1"/>
</dbReference>
<keyword evidence="3" id="KW-0862">Zinc</keyword>
<evidence type="ECO:0000256" key="5">
    <source>
        <dbReference type="SAM" id="MobiDB-lite"/>
    </source>
</evidence>
<dbReference type="SMART" id="SM00064">
    <property type="entry name" value="FYVE"/>
    <property type="match status" value="1"/>
</dbReference>
<protein>
    <submittedName>
        <fullName evidence="8">Pleckstrin homology and FYVE domain containing 1</fullName>
    </submittedName>
</protein>
<feature type="region of interest" description="Disordered" evidence="5">
    <location>
        <begin position="217"/>
        <end position="264"/>
    </location>
</feature>
<dbReference type="PROSITE" id="PS50178">
    <property type="entry name" value="ZF_FYVE"/>
    <property type="match status" value="1"/>
</dbReference>
<dbReference type="CDD" id="cd01218">
    <property type="entry name" value="PH_Phafin2-like"/>
    <property type="match status" value="1"/>
</dbReference>
<dbReference type="InterPro" id="IPR011011">
    <property type="entry name" value="Znf_FYVE_PHD"/>
</dbReference>
<evidence type="ECO:0000256" key="1">
    <source>
        <dbReference type="ARBA" id="ARBA00022723"/>
    </source>
</evidence>
<dbReference type="InterPro" id="IPR017455">
    <property type="entry name" value="Znf_FYVE-rel"/>
</dbReference>
<dbReference type="Pfam" id="PF01363">
    <property type="entry name" value="FYVE"/>
    <property type="match status" value="1"/>
</dbReference>
<feature type="domain" description="FYVE-type" evidence="7">
    <location>
        <begin position="154"/>
        <end position="213"/>
    </location>
</feature>
<evidence type="ECO:0000259" key="7">
    <source>
        <dbReference type="PROSITE" id="PS50178"/>
    </source>
</evidence>
<dbReference type="InterPro" id="IPR000306">
    <property type="entry name" value="Znf_FYVE"/>
</dbReference>
<evidence type="ECO:0000313" key="9">
    <source>
        <dbReference type="Proteomes" id="UP000694621"/>
    </source>
</evidence>
<dbReference type="Pfam" id="PF22697">
    <property type="entry name" value="SOS1_NGEF_PH"/>
    <property type="match status" value="1"/>
</dbReference>
<dbReference type="InterPro" id="IPR001849">
    <property type="entry name" value="PH_domain"/>
</dbReference>
<reference evidence="8" key="1">
    <citation type="submission" date="2025-08" db="UniProtKB">
        <authorList>
            <consortium name="Ensembl"/>
        </authorList>
    </citation>
    <scope>IDENTIFICATION</scope>
</reference>
<dbReference type="PANTHER" id="PTHR46280">
    <property type="entry name" value="PLECKSTRIN HOMOLOGY DOMAIN-CONTAINING FAMILY F MEMBER 2-RELATED"/>
    <property type="match status" value="1"/>
</dbReference>
<keyword evidence="1" id="KW-0479">Metal-binding</keyword>
<dbReference type="Ensembl" id="ENSAMXT00005002958.1">
    <property type="protein sequence ID" value="ENSAMXP00005002625.1"/>
    <property type="gene ID" value="ENSAMXG00005001546.1"/>
</dbReference>
<dbReference type="GO" id="GO:0035091">
    <property type="term" value="F:phosphatidylinositol binding"/>
    <property type="evidence" value="ECO:0007669"/>
    <property type="project" value="TreeGrafter"/>
</dbReference>
<evidence type="ECO:0000259" key="6">
    <source>
        <dbReference type="PROSITE" id="PS50003"/>
    </source>
</evidence>
<dbReference type="GO" id="GO:0008333">
    <property type="term" value="P:endosome to lysosome transport"/>
    <property type="evidence" value="ECO:0007669"/>
    <property type="project" value="TreeGrafter"/>
</dbReference>
<dbReference type="AlphaFoldDB" id="A0A8B9GTT1"/>
<evidence type="ECO:0000256" key="4">
    <source>
        <dbReference type="PROSITE-ProRule" id="PRU00091"/>
    </source>
</evidence>